<dbReference type="EMBL" id="CACRXK020014067">
    <property type="protein sequence ID" value="CAB4026200.1"/>
    <property type="molecule type" value="Genomic_DNA"/>
</dbReference>
<dbReference type="PROSITE" id="PS50878">
    <property type="entry name" value="RT_POL"/>
    <property type="match status" value="1"/>
</dbReference>
<dbReference type="Pfam" id="PF00078">
    <property type="entry name" value="RVT_1"/>
    <property type="match status" value="1"/>
</dbReference>
<gene>
    <name evidence="1" type="ORF">PACLA_8A001307</name>
</gene>
<keyword evidence="2" id="KW-1185">Reference proteome</keyword>
<sequence>MSLRNATFPNKWKETDLVPIHKSESRSVVPNYRGISLLDILSKLLERQVYNGMFGVIEHYLSKWQYGFLPGRSTVCQLIEVVHQFGEALENKCQIDVIYLDFSKAFDKVPHVKLVHKLESLGIRGSLLSWFRSYLTGRKHRVVINGEQSEYLPVTSGVPQGSILGPLLFLIYINDMPNCISEKTSLPLFANDSKCFSLILGQEDGIRLQDDLNNVLDWAHTWGMEFNYAK</sequence>
<feature type="non-terminal residue" evidence="1">
    <location>
        <position position="230"/>
    </location>
</feature>
<comment type="caution">
    <text evidence="1">The sequence shown here is derived from an EMBL/GenBank/DDBJ whole genome shotgun (WGS) entry which is preliminary data.</text>
</comment>
<dbReference type="PANTHER" id="PTHR33332">
    <property type="entry name" value="REVERSE TRANSCRIPTASE DOMAIN-CONTAINING PROTEIN"/>
    <property type="match status" value="1"/>
</dbReference>
<dbReference type="InterPro" id="IPR000477">
    <property type="entry name" value="RT_dom"/>
</dbReference>
<name>A0A6S7JB68_PARCT</name>
<dbReference type="CDD" id="cd01650">
    <property type="entry name" value="RT_nLTR_like"/>
    <property type="match status" value="1"/>
</dbReference>
<reference evidence="1" key="1">
    <citation type="submission" date="2020-04" db="EMBL/GenBank/DDBJ databases">
        <authorList>
            <person name="Alioto T."/>
            <person name="Alioto T."/>
            <person name="Gomez Garrido J."/>
        </authorList>
    </citation>
    <scope>NUCLEOTIDE SEQUENCE</scope>
    <source>
        <strain evidence="1">A484AB</strain>
    </source>
</reference>
<dbReference type="OrthoDB" id="426210at2759"/>
<accession>A0A6S7JB68</accession>
<protein>
    <submittedName>
        <fullName evidence="1">Uncharacterized protein</fullName>
    </submittedName>
</protein>
<dbReference type="AlphaFoldDB" id="A0A6S7JB68"/>
<evidence type="ECO:0000313" key="1">
    <source>
        <dbReference type="EMBL" id="CAB4026200.1"/>
    </source>
</evidence>
<dbReference type="Proteomes" id="UP001152795">
    <property type="component" value="Unassembled WGS sequence"/>
</dbReference>
<evidence type="ECO:0000313" key="2">
    <source>
        <dbReference type="Proteomes" id="UP001152795"/>
    </source>
</evidence>
<organism evidence="1 2">
    <name type="scientific">Paramuricea clavata</name>
    <name type="common">Red gorgonian</name>
    <name type="synonym">Violescent sea-whip</name>
    <dbReference type="NCBI Taxonomy" id="317549"/>
    <lineage>
        <taxon>Eukaryota</taxon>
        <taxon>Metazoa</taxon>
        <taxon>Cnidaria</taxon>
        <taxon>Anthozoa</taxon>
        <taxon>Octocorallia</taxon>
        <taxon>Malacalcyonacea</taxon>
        <taxon>Plexauridae</taxon>
        <taxon>Paramuricea</taxon>
    </lineage>
</organism>
<dbReference type="InterPro" id="IPR043502">
    <property type="entry name" value="DNA/RNA_pol_sf"/>
</dbReference>
<proteinExistence type="predicted"/>
<dbReference type="SUPFAM" id="SSF56672">
    <property type="entry name" value="DNA/RNA polymerases"/>
    <property type="match status" value="1"/>
</dbReference>